<dbReference type="RefSeq" id="WP_076171542.1">
    <property type="nucleotide sequence ID" value="NZ_MRTP01000004.1"/>
</dbReference>
<dbReference type="AlphaFoldDB" id="A0A1R1EPV6"/>
<organism evidence="2 3">
    <name type="scientific">Paenibacillus rhizosphaerae</name>
    <dbReference type="NCBI Taxonomy" id="297318"/>
    <lineage>
        <taxon>Bacteria</taxon>
        <taxon>Bacillati</taxon>
        <taxon>Bacillota</taxon>
        <taxon>Bacilli</taxon>
        <taxon>Bacillales</taxon>
        <taxon>Paenibacillaceae</taxon>
        <taxon>Paenibacillus</taxon>
    </lineage>
</organism>
<proteinExistence type="predicted"/>
<feature type="coiled-coil region" evidence="1">
    <location>
        <begin position="8"/>
        <end position="42"/>
    </location>
</feature>
<protein>
    <submittedName>
        <fullName evidence="2">Uncharacterized protein</fullName>
    </submittedName>
</protein>
<name>A0A1R1EPV6_9BACL</name>
<keyword evidence="1" id="KW-0175">Coiled coil</keyword>
<dbReference type="EMBL" id="MRTP01000004">
    <property type="protein sequence ID" value="OMF53782.1"/>
    <property type="molecule type" value="Genomic_DNA"/>
</dbReference>
<evidence type="ECO:0000256" key="1">
    <source>
        <dbReference type="SAM" id="Coils"/>
    </source>
</evidence>
<evidence type="ECO:0000313" key="2">
    <source>
        <dbReference type="EMBL" id="OMF53782.1"/>
    </source>
</evidence>
<reference evidence="2 3" key="1">
    <citation type="submission" date="2016-11" db="EMBL/GenBank/DDBJ databases">
        <title>Paenibacillus species isolates.</title>
        <authorList>
            <person name="Beno S.M."/>
        </authorList>
    </citation>
    <scope>NUCLEOTIDE SEQUENCE [LARGE SCALE GENOMIC DNA]</scope>
    <source>
        <strain evidence="2 3">FSL R5-0378</strain>
    </source>
</reference>
<keyword evidence="3" id="KW-1185">Reference proteome</keyword>
<sequence length="115" mass="13842">MDKIVDRYYLLKQRQRETEQELKQLREEITAYCEKQQAEQLEIGAYKVKLVSQIRKEYDDQKLYEALPDPDLWRLMSKADGSKISSLVRLRVIPEERLEDTYEVKQIKLLHVDKI</sequence>
<comment type="caution">
    <text evidence="2">The sequence shown here is derived from an EMBL/GenBank/DDBJ whole genome shotgun (WGS) entry which is preliminary data.</text>
</comment>
<dbReference type="Proteomes" id="UP000187172">
    <property type="component" value="Unassembled WGS sequence"/>
</dbReference>
<evidence type="ECO:0000313" key="3">
    <source>
        <dbReference type="Proteomes" id="UP000187172"/>
    </source>
</evidence>
<gene>
    <name evidence="2" type="ORF">BK138_18370</name>
</gene>
<accession>A0A1R1EPV6</accession>